<keyword evidence="2" id="KW-1185">Reference proteome</keyword>
<organism evidence="1 2">
    <name type="scientific">Calocera viscosa (strain TUFC12733)</name>
    <dbReference type="NCBI Taxonomy" id="1330018"/>
    <lineage>
        <taxon>Eukaryota</taxon>
        <taxon>Fungi</taxon>
        <taxon>Dikarya</taxon>
        <taxon>Basidiomycota</taxon>
        <taxon>Agaricomycotina</taxon>
        <taxon>Dacrymycetes</taxon>
        <taxon>Dacrymycetales</taxon>
        <taxon>Dacrymycetaceae</taxon>
        <taxon>Calocera</taxon>
    </lineage>
</organism>
<evidence type="ECO:0000313" key="2">
    <source>
        <dbReference type="Proteomes" id="UP000076738"/>
    </source>
</evidence>
<dbReference type="Gene3D" id="3.80.10.10">
    <property type="entry name" value="Ribonuclease Inhibitor"/>
    <property type="match status" value="1"/>
</dbReference>
<dbReference type="STRING" id="1330018.A0A167KW61"/>
<reference evidence="1 2" key="1">
    <citation type="journal article" date="2016" name="Mol. Biol. Evol.">
        <title>Comparative Genomics of Early-Diverging Mushroom-Forming Fungi Provides Insights into the Origins of Lignocellulose Decay Capabilities.</title>
        <authorList>
            <person name="Nagy L.G."/>
            <person name="Riley R."/>
            <person name="Tritt A."/>
            <person name="Adam C."/>
            <person name="Daum C."/>
            <person name="Floudas D."/>
            <person name="Sun H."/>
            <person name="Yadav J.S."/>
            <person name="Pangilinan J."/>
            <person name="Larsson K.H."/>
            <person name="Matsuura K."/>
            <person name="Barry K."/>
            <person name="Labutti K."/>
            <person name="Kuo R."/>
            <person name="Ohm R.A."/>
            <person name="Bhattacharya S.S."/>
            <person name="Shirouzu T."/>
            <person name="Yoshinaga Y."/>
            <person name="Martin F.M."/>
            <person name="Grigoriev I.V."/>
            <person name="Hibbett D.S."/>
        </authorList>
    </citation>
    <scope>NUCLEOTIDE SEQUENCE [LARGE SCALE GENOMIC DNA]</scope>
    <source>
        <strain evidence="1 2">TUFC12733</strain>
    </source>
</reference>
<accession>A0A167KW61</accession>
<name>A0A167KW61_CALVF</name>
<gene>
    <name evidence="1" type="ORF">CALVIDRAFT_538541</name>
</gene>
<dbReference type="OrthoDB" id="3222238at2759"/>
<dbReference type="InterPro" id="IPR032675">
    <property type="entry name" value="LRR_dom_sf"/>
</dbReference>
<proteinExistence type="predicted"/>
<evidence type="ECO:0000313" key="1">
    <source>
        <dbReference type="EMBL" id="KZO95077.1"/>
    </source>
</evidence>
<dbReference type="AlphaFoldDB" id="A0A167KW61"/>
<protein>
    <submittedName>
        <fullName evidence="1">Uncharacterized protein</fullName>
    </submittedName>
</protein>
<dbReference type="EMBL" id="KV417291">
    <property type="protein sequence ID" value="KZO95077.1"/>
    <property type="molecule type" value="Genomic_DNA"/>
</dbReference>
<sequence length="540" mass="60964">MFPKLSSASLSPRPMDPTIVQVAVRRLRPYDIDEVLGSICWQMDNTADLVNLACASRRFTDACMRVLWASPVFDGSPLVGMAHLFPPDLSQRLREGAASPSTSSDRRRADLSCQQDRNLRLPPKAFERFDYYARFVRALHLWHHNSESVIAWVLTQSRPGTWLFPGLVDLHLGASGDVLKTVPLYFTPTLRIVRLNHWDNHGLWELEPTEELRQSLLSVCALPALEKLDLADTLYTGVEHDPQLIEGFKKLAHWLYDLRAQSFLTLPAVFAELARNTRLHTVYLNLTDGKTYHEQLHNIISSLRDHFAALRTLGLVCTAENAVRVMQETHRAWWSVDLQIDSAVETGQLHEITTSLFARSRDLRSFALASPTHLLEFSDVSPALRLSTALQPLQALHRLRSFELDITFGAGQMLGDQELVRFFRCWPDLRSFVVRCDSDHEDGALVADEEADAAVTLLSLAAAARYCRKLESLTLPFVSTSLPDRADIPGPPATHEFELHLLRSHVHNHTALGAFVRCLWRNAQVTCAGCIHYGRTTFRV</sequence>
<dbReference type="Proteomes" id="UP000076738">
    <property type="component" value="Unassembled WGS sequence"/>
</dbReference>